<reference evidence="10" key="1">
    <citation type="journal article" date="2019" name="Gigascience">
        <title>De novo genome assembly of the endangered Acer yangbiense, a plant species with extremely small populations endemic to Yunnan Province, China.</title>
        <authorList>
            <person name="Yang J."/>
            <person name="Wariss H.M."/>
            <person name="Tao L."/>
            <person name="Zhang R."/>
            <person name="Yun Q."/>
            <person name="Hollingsworth P."/>
            <person name="Dao Z."/>
            <person name="Luo G."/>
            <person name="Guo H."/>
            <person name="Ma Y."/>
            <person name="Sun W."/>
        </authorList>
    </citation>
    <scope>NUCLEOTIDE SEQUENCE [LARGE SCALE GENOMIC DNA]</scope>
    <source>
        <strain evidence="10">cv. Malutang</strain>
    </source>
</reference>
<dbReference type="GO" id="GO:0005886">
    <property type="term" value="C:plasma membrane"/>
    <property type="evidence" value="ECO:0007669"/>
    <property type="project" value="UniProtKB-SubCell"/>
</dbReference>
<dbReference type="EMBL" id="VAHF01000008">
    <property type="protein sequence ID" value="TXG56658.1"/>
    <property type="molecule type" value="Genomic_DNA"/>
</dbReference>
<accession>A0A5C7HIH3</accession>
<keyword evidence="5" id="KW-1003">Cell membrane</keyword>
<dbReference type="InterPro" id="IPR039621">
    <property type="entry name" value="BG1-like"/>
</dbReference>
<organism evidence="9 10">
    <name type="scientific">Acer yangbiense</name>
    <dbReference type="NCBI Taxonomy" id="1000413"/>
    <lineage>
        <taxon>Eukaryota</taxon>
        <taxon>Viridiplantae</taxon>
        <taxon>Streptophyta</taxon>
        <taxon>Embryophyta</taxon>
        <taxon>Tracheophyta</taxon>
        <taxon>Spermatophyta</taxon>
        <taxon>Magnoliopsida</taxon>
        <taxon>eudicotyledons</taxon>
        <taxon>Gunneridae</taxon>
        <taxon>Pentapetalae</taxon>
        <taxon>rosids</taxon>
        <taxon>malvids</taxon>
        <taxon>Sapindales</taxon>
        <taxon>Sapindaceae</taxon>
        <taxon>Hippocastanoideae</taxon>
        <taxon>Acereae</taxon>
        <taxon>Acer</taxon>
    </lineage>
</organism>
<evidence type="ECO:0008006" key="11">
    <source>
        <dbReference type="Google" id="ProtNLM"/>
    </source>
</evidence>
<keyword evidence="4" id="KW-0813">Transport</keyword>
<comment type="similarity">
    <text evidence="3">Belongs to the BIG GRAIN 1 (BG1) plant protein family.</text>
</comment>
<dbReference type="PANTHER" id="PTHR33541:SF11">
    <property type="entry name" value="PROTEIN BIG GRAIN 1-LIKE E"/>
    <property type="match status" value="1"/>
</dbReference>
<evidence type="ECO:0000256" key="2">
    <source>
        <dbReference type="ARBA" id="ARBA00004236"/>
    </source>
</evidence>
<gene>
    <name evidence="9" type="ORF">EZV62_017971</name>
</gene>
<proteinExistence type="inferred from homology"/>
<evidence type="ECO:0000256" key="5">
    <source>
        <dbReference type="ARBA" id="ARBA00022475"/>
    </source>
</evidence>
<feature type="compositionally biased region" description="Low complexity" evidence="8">
    <location>
        <begin position="170"/>
        <end position="201"/>
    </location>
</feature>
<sequence>MSITTLSSDHTADKIIYNNNKKSFHHRNDSADELDVFEAARYFSGYNNEAAAGYHCGSTYNNSQKMREDHHRQAWRGGRVSLDLPMIREPVVLAHHQHQHQHLHQEKQLMNNNIKEKKCKQPSSPGGRLASFLNSLFNQSSSKKKKSKSMKDIHEEESPGGGRRKRRSSISHFRSSSNTTTTTTTTTDSKSLYSSSSSGFRTPPPYAHTPTKSYKDFRSYSDHHKLLKQVVKPAAAAIQNENINKDLSWLDEKFKIIDAYSSDQKHKYSSHEEKDYRSSKLINENINIIDDGAESDSSSDLFELQNYDLGIYSNGLPVYETTHMDNIKRSGAPISNGAL</sequence>
<keyword evidence="10" id="KW-1185">Reference proteome</keyword>
<keyword evidence="6" id="KW-0472">Membrane</keyword>
<dbReference type="PANTHER" id="PTHR33541">
    <property type="entry name" value="PROTEIN BIG GRAIN 1-LIKE A-RELATED"/>
    <property type="match status" value="1"/>
</dbReference>
<comment type="caution">
    <text evidence="9">The sequence shown here is derived from an EMBL/GenBank/DDBJ whole genome shotgun (WGS) entry which is preliminary data.</text>
</comment>
<name>A0A5C7HIH3_9ROSI</name>
<dbReference type="OrthoDB" id="1871242at2759"/>
<evidence type="ECO:0000313" key="10">
    <source>
        <dbReference type="Proteomes" id="UP000323000"/>
    </source>
</evidence>
<evidence type="ECO:0000256" key="3">
    <source>
        <dbReference type="ARBA" id="ARBA00010067"/>
    </source>
</evidence>
<evidence type="ECO:0000256" key="6">
    <source>
        <dbReference type="ARBA" id="ARBA00023136"/>
    </source>
</evidence>
<evidence type="ECO:0000256" key="7">
    <source>
        <dbReference type="ARBA" id="ARBA00023294"/>
    </source>
</evidence>
<dbReference type="AlphaFoldDB" id="A0A5C7HIH3"/>
<protein>
    <recommendedName>
        <fullName evidence="11">Protein BIG GRAIN 1-like E</fullName>
    </recommendedName>
</protein>
<comment type="function">
    <text evidence="1">Involved in auxin transport. Regulator of the auxin signaling pathway.</text>
</comment>
<comment type="subcellular location">
    <subcellularLocation>
        <location evidence="2">Cell membrane</location>
    </subcellularLocation>
</comment>
<keyword evidence="7" id="KW-0927">Auxin signaling pathway</keyword>
<evidence type="ECO:0000313" key="9">
    <source>
        <dbReference type="EMBL" id="TXG56658.1"/>
    </source>
</evidence>
<feature type="region of interest" description="Disordered" evidence="8">
    <location>
        <begin position="139"/>
        <end position="215"/>
    </location>
</feature>
<evidence type="ECO:0000256" key="8">
    <source>
        <dbReference type="SAM" id="MobiDB-lite"/>
    </source>
</evidence>
<evidence type="ECO:0000256" key="1">
    <source>
        <dbReference type="ARBA" id="ARBA00002281"/>
    </source>
</evidence>
<dbReference type="Proteomes" id="UP000323000">
    <property type="component" value="Chromosome 8"/>
</dbReference>
<dbReference type="GO" id="GO:0009734">
    <property type="term" value="P:auxin-activated signaling pathway"/>
    <property type="evidence" value="ECO:0007669"/>
    <property type="project" value="UniProtKB-KW"/>
</dbReference>
<evidence type="ECO:0000256" key="4">
    <source>
        <dbReference type="ARBA" id="ARBA00022448"/>
    </source>
</evidence>